<dbReference type="Proteomes" id="UP000299102">
    <property type="component" value="Unassembled WGS sequence"/>
</dbReference>
<reference evidence="1 2" key="1">
    <citation type="journal article" date="2019" name="Commun. Biol.">
        <title>The bagworm genome reveals a unique fibroin gene that provides high tensile strength.</title>
        <authorList>
            <person name="Kono N."/>
            <person name="Nakamura H."/>
            <person name="Ohtoshi R."/>
            <person name="Tomita M."/>
            <person name="Numata K."/>
            <person name="Arakawa K."/>
        </authorList>
    </citation>
    <scope>NUCLEOTIDE SEQUENCE [LARGE SCALE GENOMIC DNA]</scope>
</reference>
<proteinExistence type="predicted"/>
<dbReference type="EMBL" id="BGZK01000273">
    <property type="protein sequence ID" value="GBP33381.1"/>
    <property type="molecule type" value="Genomic_DNA"/>
</dbReference>
<name>A0A4C1V3M5_EUMVA</name>
<keyword evidence="2" id="KW-1185">Reference proteome</keyword>
<dbReference type="AlphaFoldDB" id="A0A4C1V3M5"/>
<organism evidence="1 2">
    <name type="scientific">Eumeta variegata</name>
    <name type="common">Bagworm moth</name>
    <name type="synonym">Eumeta japonica</name>
    <dbReference type="NCBI Taxonomy" id="151549"/>
    <lineage>
        <taxon>Eukaryota</taxon>
        <taxon>Metazoa</taxon>
        <taxon>Ecdysozoa</taxon>
        <taxon>Arthropoda</taxon>
        <taxon>Hexapoda</taxon>
        <taxon>Insecta</taxon>
        <taxon>Pterygota</taxon>
        <taxon>Neoptera</taxon>
        <taxon>Endopterygota</taxon>
        <taxon>Lepidoptera</taxon>
        <taxon>Glossata</taxon>
        <taxon>Ditrysia</taxon>
        <taxon>Tineoidea</taxon>
        <taxon>Psychidae</taxon>
        <taxon>Oiketicinae</taxon>
        <taxon>Eumeta</taxon>
    </lineage>
</organism>
<evidence type="ECO:0000313" key="2">
    <source>
        <dbReference type="Proteomes" id="UP000299102"/>
    </source>
</evidence>
<sequence length="84" mass="9459">MMGTSRGPNHTKNDVTRWVIYGGPRRSQVGGRTLSKHPEDILKACKPSAKIIKLTITDQSQELKACGTRDAIWPEFMVEYSGRR</sequence>
<evidence type="ECO:0000313" key="1">
    <source>
        <dbReference type="EMBL" id="GBP33381.1"/>
    </source>
</evidence>
<comment type="caution">
    <text evidence="1">The sequence shown here is derived from an EMBL/GenBank/DDBJ whole genome shotgun (WGS) entry which is preliminary data.</text>
</comment>
<accession>A0A4C1V3M5</accession>
<gene>
    <name evidence="1" type="ORF">EVAR_6729_1</name>
</gene>
<protein>
    <submittedName>
        <fullName evidence="1">Uncharacterized protein</fullName>
    </submittedName>
</protein>